<dbReference type="InterPro" id="IPR036028">
    <property type="entry name" value="SH3-like_dom_sf"/>
</dbReference>
<accession>A0A9P9DJ55</accession>
<dbReference type="SUPFAM" id="SSF50044">
    <property type="entry name" value="SH3-domain"/>
    <property type="match status" value="1"/>
</dbReference>
<evidence type="ECO:0000313" key="2">
    <source>
        <dbReference type="Proteomes" id="UP000738349"/>
    </source>
</evidence>
<dbReference type="EMBL" id="JAGMUV010000024">
    <property type="protein sequence ID" value="KAH7121620.1"/>
    <property type="molecule type" value="Genomic_DNA"/>
</dbReference>
<dbReference type="OrthoDB" id="548867at2759"/>
<name>A0A9P9DJ55_9HYPO</name>
<organism evidence="1 2">
    <name type="scientific">Dactylonectria macrodidyma</name>
    <dbReference type="NCBI Taxonomy" id="307937"/>
    <lineage>
        <taxon>Eukaryota</taxon>
        <taxon>Fungi</taxon>
        <taxon>Dikarya</taxon>
        <taxon>Ascomycota</taxon>
        <taxon>Pezizomycotina</taxon>
        <taxon>Sordariomycetes</taxon>
        <taxon>Hypocreomycetidae</taxon>
        <taxon>Hypocreales</taxon>
        <taxon>Nectriaceae</taxon>
        <taxon>Dactylonectria</taxon>
    </lineage>
</organism>
<comment type="caution">
    <text evidence="1">The sequence shown here is derived from an EMBL/GenBank/DDBJ whole genome shotgun (WGS) entry which is preliminary data.</text>
</comment>
<keyword evidence="2" id="KW-1185">Reference proteome</keyword>
<evidence type="ECO:0000313" key="1">
    <source>
        <dbReference type="EMBL" id="KAH7121620.1"/>
    </source>
</evidence>
<gene>
    <name evidence="1" type="ORF">EDB81DRAFT_814156</name>
</gene>
<proteinExistence type="predicted"/>
<protein>
    <recommendedName>
        <fullName evidence="3">SH3 domain-containing protein</fullName>
    </recommendedName>
</protein>
<evidence type="ECO:0008006" key="3">
    <source>
        <dbReference type="Google" id="ProtNLM"/>
    </source>
</evidence>
<sequence length="136" mass="15425">MLPEKPLLSELSHSWQLRPIKSTLIMIVRWDFEAAGEVEMDCKAGEILIPMAIPENDDWIYAKGVSRTGFGMVPLAWLSVISRTGQKYDTKEEALRELREIGILKLSDLLALQRKYREGCLRLGRLPDSPRGKSGQ</sequence>
<reference evidence="1" key="1">
    <citation type="journal article" date="2021" name="Nat. Commun.">
        <title>Genetic determinants of endophytism in the Arabidopsis root mycobiome.</title>
        <authorList>
            <person name="Mesny F."/>
            <person name="Miyauchi S."/>
            <person name="Thiergart T."/>
            <person name="Pickel B."/>
            <person name="Atanasova L."/>
            <person name="Karlsson M."/>
            <person name="Huettel B."/>
            <person name="Barry K.W."/>
            <person name="Haridas S."/>
            <person name="Chen C."/>
            <person name="Bauer D."/>
            <person name="Andreopoulos W."/>
            <person name="Pangilinan J."/>
            <person name="LaButti K."/>
            <person name="Riley R."/>
            <person name="Lipzen A."/>
            <person name="Clum A."/>
            <person name="Drula E."/>
            <person name="Henrissat B."/>
            <person name="Kohler A."/>
            <person name="Grigoriev I.V."/>
            <person name="Martin F.M."/>
            <person name="Hacquard S."/>
        </authorList>
    </citation>
    <scope>NUCLEOTIDE SEQUENCE</scope>
    <source>
        <strain evidence="1">MPI-CAGE-AT-0147</strain>
    </source>
</reference>
<dbReference type="Proteomes" id="UP000738349">
    <property type="component" value="Unassembled WGS sequence"/>
</dbReference>
<dbReference type="AlphaFoldDB" id="A0A9P9DJ55"/>
<dbReference type="Gene3D" id="2.30.30.40">
    <property type="entry name" value="SH3 Domains"/>
    <property type="match status" value="1"/>
</dbReference>